<proteinExistence type="predicted"/>
<dbReference type="PATRIC" id="fig|28092.6.peg.6297"/>
<evidence type="ECO:0008006" key="3">
    <source>
        <dbReference type="Google" id="ProtNLM"/>
    </source>
</evidence>
<gene>
    <name evidence="1" type="ORF">WM40_26625</name>
</gene>
<dbReference type="AlphaFoldDB" id="A0A0F5JT79"/>
<feature type="non-terminal residue" evidence="1">
    <location>
        <position position="1"/>
    </location>
</feature>
<comment type="caution">
    <text evidence="1">The sequence shown here is derived from an EMBL/GenBank/DDBJ whole genome shotgun (WGS) entry which is preliminary data.</text>
</comment>
<name>A0A0F5JT79_9BURK</name>
<protein>
    <recommendedName>
        <fullName evidence="3">Integrase</fullName>
    </recommendedName>
</protein>
<accession>A0A0F5JT79</accession>
<dbReference type="EMBL" id="LAQU01000147">
    <property type="protein sequence ID" value="KKB60874.1"/>
    <property type="molecule type" value="Genomic_DNA"/>
</dbReference>
<organism evidence="1 2">
    <name type="scientific">Robbsia andropogonis</name>
    <dbReference type="NCBI Taxonomy" id="28092"/>
    <lineage>
        <taxon>Bacteria</taxon>
        <taxon>Pseudomonadati</taxon>
        <taxon>Pseudomonadota</taxon>
        <taxon>Betaproteobacteria</taxon>
        <taxon>Burkholderiales</taxon>
        <taxon>Burkholderiaceae</taxon>
        <taxon>Robbsia</taxon>
    </lineage>
</organism>
<keyword evidence="2" id="KW-1185">Reference proteome</keyword>
<evidence type="ECO:0000313" key="1">
    <source>
        <dbReference type="EMBL" id="KKB60874.1"/>
    </source>
</evidence>
<reference evidence="1 2" key="1">
    <citation type="submission" date="2015-03" db="EMBL/GenBank/DDBJ databases">
        <title>Draft Genome Sequence of Burkholderia andropogonis type strain ICMP2807, isolated from Sorghum bicolor.</title>
        <authorList>
            <person name="Lopes-Santos L."/>
            <person name="Castro D.B."/>
            <person name="Ottoboni L.M."/>
            <person name="Park D."/>
            <person name="Weirc B.S."/>
            <person name="Destefano S.A."/>
        </authorList>
    </citation>
    <scope>NUCLEOTIDE SEQUENCE [LARGE SCALE GENOMIC DNA]</scope>
    <source>
        <strain evidence="1 2">ICMP2807</strain>
    </source>
</reference>
<sequence>RRQAAAGHAALDETLARDARTGRGATLTTVRDNLLHVSISTTSIYLDDDESQRTQQIQRIFIRRSSA</sequence>
<evidence type="ECO:0000313" key="2">
    <source>
        <dbReference type="Proteomes" id="UP000033618"/>
    </source>
</evidence>
<dbReference type="Proteomes" id="UP000033618">
    <property type="component" value="Unassembled WGS sequence"/>
</dbReference>